<dbReference type="Pfam" id="PF13087">
    <property type="entry name" value="AAA_12"/>
    <property type="match status" value="1"/>
</dbReference>
<feature type="domain" description="DNA2/NAM7 helicase helicase" evidence="1">
    <location>
        <begin position="810"/>
        <end position="870"/>
    </location>
</feature>
<protein>
    <submittedName>
        <fullName evidence="3">AAA domain-containing protein</fullName>
    </submittedName>
</protein>
<dbReference type="CDD" id="cd18808">
    <property type="entry name" value="SF1_C_Upf1"/>
    <property type="match status" value="1"/>
</dbReference>
<dbReference type="AlphaFoldDB" id="A0AB33IYN2"/>
<dbReference type="PANTHER" id="PTHR10887:SF495">
    <property type="entry name" value="HELICASE SENATAXIN ISOFORM X1-RELATED"/>
    <property type="match status" value="1"/>
</dbReference>
<dbReference type="Gene3D" id="3.40.50.300">
    <property type="entry name" value="P-loop containing nucleotide triphosphate hydrolases"/>
    <property type="match status" value="3"/>
</dbReference>
<dbReference type="InterPro" id="IPR027417">
    <property type="entry name" value="P-loop_NTPase"/>
</dbReference>
<feature type="domain" description="DNA2/NAM7 helicase helicase" evidence="1">
    <location>
        <begin position="704"/>
        <end position="794"/>
    </location>
</feature>
<proteinExistence type="predicted"/>
<dbReference type="GO" id="GO:0004386">
    <property type="term" value="F:helicase activity"/>
    <property type="evidence" value="ECO:0007669"/>
    <property type="project" value="InterPro"/>
</dbReference>
<dbReference type="InterPro" id="IPR041679">
    <property type="entry name" value="DNA2/NAM7-like_C"/>
</dbReference>
<evidence type="ECO:0000259" key="2">
    <source>
        <dbReference type="Pfam" id="PF13087"/>
    </source>
</evidence>
<evidence type="ECO:0000259" key="1">
    <source>
        <dbReference type="Pfam" id="PF13086"/>
    </source>
</evidence>
<gene>
    <name evidence="3" type="ORF">GTC17254_22500</name>
</gene>
<name>A0AB33IYN2_9BACT</name>
<sequence length="1133" mass="128120">MGKVEIDPIKSQAVGPDELFLLVGDILRADGSMPVSKMMHDVLVLTCHEALAGTHQSFGNLFAQVDFLCRRHGVSVADTVAIQRMRHDSNRNEPLSAETLGYDLRALSMLISAVFHVDIPSSLVGKLPVVAASPGREVHHVDYRYLRCIVRTYDEQRFTAVVDGDVEEHTVTVDYAAEPHLIYIYELLHEGLQLNLLDFSVADSGEKDHLLPLPSSVIVVEPDYLIDISSIARCFTDYGHHPLSYVVNSMSPAANSQAILVGNFAGAALDDIINCGEDYSWSETFKNNFKEKALEYCTCDDLNRRENFKVAAQRQVENIKEAVDQLFGHDFDREKAILEPSFVCERLGIQGRVDLMTTDFALLVEQKSGSNFSIQTGRPNEYGSFQKEDHYVQLLLYYGVLRQNFNLGSNKTDIRLLYSKYPLPGGLVVVNYYRKLFQEAIRFRNRLVAAEYDFALNGFQRALPLLNPATLNEAGLDNRFFQQWILPQIKAVTEPLAQLSALERAYYCRMMTFVYKEQLVAKVGAQEGVGNATADLWNMPLAQKKETGNIYTDLQIVRRAKSSAYNGYDTITLDVPAQGEDFLPNFRRGDMIYLYAYGKGNVPDVRKALLFKGALVDITSSRLVVHLNDGQQNPHILSPEAADGVCYAIEHGGHLGASSSIRSLHQFITAPQSRRDLLLGQRVPRIDRRVTLSQSYHPDYDNIVLRARQAMDYFLLVGPPGTGKTSMALQFLVREFLAHGDEHPSILLMSYTNRAVDEICGMLSDSGLPYIRIGSEYTCDARFHDHLLSNLIEESPRLDVIRQRLLGMPVIVGTTSTIQSKSYIFDLKHFTLAIVDEASQILEPGLVGLLTRPDRFILIGDHKQLPAVVQQDASESGVAVPELVDIELDDCRHSLFERLVRWERRQHRTDFVGILNRQGRMHPDIADFPARMFYAEEQLQPVPLPHQRETRLPYLASAEDNMDRLLKSHRMVFIASQYCRQPHLSDKVNTHEASIVADVARRIYRFYGERFDAAKTIGVIVPYRNQIAMIRKSIEALGIPALEQISIDTVERYQGSQRDVIVYSFTIQHRYQLDFLAGTCFLEDEHIVDRKLNVALTRARQQLILTGNRDVLQGNRLFSQLMEYVEEKGGMLC</sequence>
<dbReference type="Pfam" id="PF13086">
    <property type="entry name" value="AAA_11"/>
    <property type="match status" value="2"/>
</dbReference>
<evidence type="ECO:0000313" key="3">
    <source>
        <dbReference type="EMBL" id="BFO74653.1"/>
    </source>
</evidence>
<feature type="domain" description="DNA2/NAM7 helicase-like C-terminal" evidence="2">
    <location>
        <begin position="893"/>
        <end position="1109"/>
    </location>
</feature>
<dbReference type="InterPro" id="IPR047187">
    <property type="entry name" value="SF1_C_Upf1"/>
</dbReference>
<dbReference type="PANTHER" id="PTHR10887">
    <property type="entry name" value="DNA2/NAM7 HELICASE FAMILY"/>
    <property type="match status" value="1"/>
</dbReference>
<organism evidence="3">
    <name type="scientific">Prevotella sp. GTC17254</name>
    <dbReference type="NCBI Taxonomy" id="3236794"/>
    <lineage>
        <taxon>Bacteria</taxon>
        <taxon>Pseudomonadati</taxon>
        <taxon>Bacteroidota</taxon>
        <taxon>Bacteroidia</taxon>
        <taxon>Bacteroidales</taxon>
        <taxon>Prevotellaceae</taxon>
        <taxon>Prevotella</taxon>
    </lineage>
</organism>
<dbReference type="InterPro" id="IPR045055">
    <property type="entry name" value="DNA2/NAM7-like"/>
</dbReference>
<accession>A0AB33IYN2</accession>
<reference evidence="3" key="1">
    <citation type="submission" date="2024-07" db="EMBL/GenBank/DDBJ databases">
        <title>Complete genome sequence of Prevotella sp. YM-2024 GTC17254.</title>
        <authorList>
            <person name="Hayashi M."/>
            <person name="Muto Y."/>
            <person name="Tanaka K."/>
            <person name="Niwa H."/>
        </authorList>
    </citation>
    <scope>NUCLEOTIDE SEQUENCE</scope>
    <source>
        <strain evidence="3">GTC17254</strain>
    </source>
</reference>
<dbReference type="SUPFAM" id="SSF52540">
    <property type="entry name" value="P-loop containing nucleoside triphosphate hydrolases"/>
    <property type="match status" value="1"/>
</dbReference>
<dbReference type="InterPro" id="IPR041677">
    <property type="entry name" value="DNA2/NAM7_AAA_11"/>
</dbReference>
<dbReference type="EMBL" id="AP035786">
    <property type="protein sequence ID" value="BFO74653.1"/>
    <property type="molecule type" value="Genomic_DNA"/>
</dbReference>